<dbReference type="Pfam" id="PF02615">
    <property type="entry name" value="Ldh_2"/>
    <property type="match status" value="1"/>
</dbReference>
<dbReference type="PANTHER" id="PTHR11091:SF0">
    <property type="entry name" value="MALATE DEHYDROGENASE"/>
    <property type="match status" value="1"/>
</dbReference>
<evidence type="ECO:0000313" key="4">
    <source>
        <dbReference type="Proteomes" id="UP001642483"/>
    </source>
</evidence>
<accession>A0ABP0H117</accession>
<evidence type="ECO:0000256" key="1">
    <source>
        <dbReference type="ARBA" id="ARBA00006056"/>
    </source>
</evidence>
<evidence type="ECO:0000256" key="2">
    <source>
        <dbReference type="ARBA" id="ARBA00023002"/>
    </source>
</evidence>
<dbReference type="InterPro" id="IPR043144">
    <property type="entry name" value="Mal/L-sulf/L-lact_DH-like_ah"/>
</dbReference>
<protein>
    <recommendedName>
        <fullName evidence="5">Malate dehydrogenase</fullName>
    </recommendedName>
</protein>
<organism evidence="3 4">
    <name type="scientific">Clavelina lepadiformis</name>
    <name type="common">Light-bulb sea squirt</name>
    <name type="synonym">Ascidia lepadiformis</name>
    <dbReference type="NCBI Taxonomy" id="159417"/>
    <lineage>
        <taxon>Eukaryota</taxon>
        <taxon>Metazoa</taxon>
        <taxon>Chordata</taxon>
        <taxon>Tunicata</taxon>
        <taxon>Ascidiacea</taxon>
        <taxon>Aplousobranchia</taxon>
        <taxon>Clavelinidae</taxon>
        <taxon>Clavelina</taxon>
    </lineage>
</organism>
<dbReference type="InterPro" id="IPR036111">
    <property type="entry name" value="Mal/L-sulfo/L-lacto_DH-like_sf"/>
</dbReference>
<name>A0ABP0H117_CLALP</name>
<comment type="similarity">
    <text evidence="1">Belongs to the LDH2/MDH2 oxidoreductase family.</text>
</comment>
<comment type="caution">
    <text evidence="3">The sequence shown here is derived from an EMBL/GenBank/DDBJ whole genome shotgun (WGS) entry which is preliminary data.</text>
</comment>
<evidence type="ECO:0008006" key="5">
    <source>
        <dbReference type="Google" id="ProtNLM"/>
    </source>
</evidence>
<dbReference type="Gene3D" id="3.30.1370.60">
    <property type="entry name" value="Hypothetical oxidoreductase yiak, domain 2"/>
    <property type="match status" value="1"/>
</dbReference>
<evidence type="ECO:0000313" key="3">
    <source>
        <dbReference type="EMBL" id="CAK8696629.1"/>
    </source>
</evidence>
<proteinExistence type="inferred from homology"/>
<dbReference type="SUPFAM" id="SSF89733">
    <property type="entry name" value="L-sulfolactate dehydrogenase-like"/>
    <property type="match status" value="1"/>
</dbReference>
<dbReference type="EMBL" id="CAWYQH010000163">
    <property type="protein sequence ID" value="CAK8696629.1"/>
    <property type="molecule type" value="Genomic_DNA"/>
</dbReference>
<dbReference type="InterPro" id="IPR003767">
    <property type="entry name" value="Malate/L-lactate_DH-like"/>
</dbReference>
<dbReference type="Proteomes" id="UP001642483">
    <property type="component" value="Unassembled WGS sequence"/>
</dbReference>
<sequence length="359" mass="38279">MASTRDLVYIPISRAKSLVQNCLKAVGAKESHAEDLADVLVAGDHRGHYSHGLNRLDMYVKDIQTGITNGDAEPITERETPATAMVDGKNVLGPVVGKYCMNLAIKKAKECGVGWVLARQSNHYGIAGYYSLMASSKGLIGMSMTNTSSLVLGTRAKSCTLGTNPVSFATPGKSGDNFVLDMATSTVALGKVELQKRKDEKIPNGWGADKDGIETNVPGEVLRGGGLLPLGGSEETGGYKGYGLAMMVEIMTSIMSGATYGANVRKWGTTERIADLGQCFIAVDPNVFCPGFNGRLQDYLSLQRDLEPADSTKPVLVPGDPEVAHQKICDEMGGIPYHKNVVKHLADVAARLNVEAMDI</sequence>
<keyword evidence="2" id="KW-0560">Oxidoreductase</keyword>
<dbReference type="InterPro" id="IPR043143">
    <property type="entry name" value="Mal/L-sulf/L-lact_DH-like_NADP"/>
</dbReference>
<dbReference type="PANTHER" id="PTHR11091">
    <property type="entry name" value="OXIDOREDUCTASE-RELATED"/>
    <property type="match status" value="1"/>
</dbReference>
<gene>
    <name evidence="3" type="ORF">CVLEPA_LOCUS29784</name>
</gene>
<reference evidence="3 4" key="1">
    <citation type="submission" date="2024-02" db="EMBL/GenBank/DDBJ databases">
        <authorList>
            <person name="Daric V."/>
            <person name="Darras S."/>
        </authorList>
    </citation>
    <scope>NUCLEOTIDE SEQUENCE [LARGE SCALE GENOMIC DNA]</scope>
</reference>
<dbReference type="Gene3D" id="1.10.1530.10">
    <property type="match status" value="1"/>
</dbReference>
<keyword evidence="4" id="KW-1185">Reference proteome</keyword>